<sequence>MTNAPLRTLRLAAVNIDGVLLNDTFSPVLHQLVTEWGGTYTAELEQRLLSQTQARAARVLAEATGSTATEQEVTQAYFAARERYVRTHPVRLLDGAVPLLERLRSLGLELICYGGLEAGHFRRHLGPEASRFTAPGYICTNDFRPGIREIVEDFFALRRDQVLFIDDAASFAARARALDIPFIGHPSAYEHGFQPRLMRAAGVRHVVGSLDEIDEALVRKVDQEAADGTVWRDAGRAAAEEVGA</sequence>
<gene>
    <name evidence="1" type="ORF">OKJ48_10555</name>
</gene>
<protein>
    <submittedName>
        <fullName evidence="1">HAD family phosphatase</fullName>
    </submittedName>
</protein>
<comment type="caution">
    <text evidence="1">The sequence shown here is derived from an EMBL/GenBank/DDBJ whole genome shotgun (WGS) entry which is preliminary data.</text>
</comment>
<dbReference type="InterPro" id="IPR023214">
    <property type="entry name" value="HAD_sf"/>
</dbReference>
<proteinExistence type="predicted"/>
<accession>A0ABU6C873</accession>
<evidence type="ECO:0000313" key="1">
    <source>
        <dbReference type="EMBL" id="MEB3960679.1"/>
    </source>
</evidence>
<keyword evidence="2" id="KW-1185">Reference proteome</keyword>
<reference evidence="1 2" key="1">
    <citation type="submission" date="2022-10" db="EMBL/GenBank/DDBJ databases">
        <authorList>
            <person name="Xie J."/>
            <person name="Shen N."/>
        </authorList>
    </citation>
    <scope>NUCLEOTIDE SEQUENCE [LARGE SCALE GENOMIC DNA]</scope>
    <source>
        <strain evidence="1 2">DSM 41681</strain>
    </source>
</reference>
<dbReference type="SUPFAM" id="SSF56784">
    <property type="entry name" value="HAD-like"/>
    <property type="match status" value="1"/>
</dbReference>
<dbReference type="InterPro" id="IPR036412">
    <property type="entry name" value="HAD-like_sf"/>
</dbReference>
<evidence type="ECO:0000313" key="2">
    <source>
        <dbReference type="Proteomes" id="UP001352223"/>
    </source>
</evidence>
<dbReference type="Proteomes" id="UP001352223">
    <property type="component" value="Unassembled WGS sequence"/>
</dbReference>
<organism evidence="1 2">
    <name type="scientific">Streptomyces kunmingensis</name>
    <dbReference type="NCBI Taxonomy" id="68225"/>
    <lineage>
        <taxon>Bacteria</taxon>
        <taxon>Bacillati</taxon>
        <taxon>Actinomycetota</taxon>
        <taxon>Actinomycetes</taxon>
        <taxon>Kitasatosporales</taxon>
        <taxon>Streptomycetaceae</taxon>
        <taxon>Streptomyces</taxon>
    </lineage>
</organism>
<name>A0ABU6C873_9ACTN</name>
<dbReference type="EMBL" id="JAOZYB010000058">
    <property type="protein sequence ID" value="MEB3960679.1"/>
    <property type="molecule type" value="Genomic_DNA"/>
</dbReference>
<dbReference type="Gene3D" id="3.40.50.1000">
    <property type="entry name" value="HAD superfamily/HAD-like"/>
    <property type="match status" value="1"/>
</dbReference>